<protein>
    <submittedName>
        <fullName evidence="1">Uncharacterized protein</fullName>
    </submittedName>
</protein>
<dbReference type="Proteomes" id="UP001497516">
    <property type="component" value="Chromosome 5"/>
</dbReference>
<gene>
    <name evidence="1" type="ORF">LTRI10_LOCUS29735</name>
</gene>
<reference evidence="1 2" key="1">
    <citation type="submission" date="2024-04" db="EMBL/GenBank/DDBJ databases">
        <authorList>
            <person name="Fracassetti M."/>
        </authorList>
    </citation>
    <scope>NUCLEOTIDE SEQUENCE [LARGE SCALE GENOMIC DNA]</scope>
</reference>
<accession>A0AAV2ESB3</accession>
<evidence type="ECO:0000313" key="1">
    <source>
        <dbReference type="EMBL" id="CAL1388834.1"/>
    </source>
</evidence>
<dbReference type="EMBL" id="OZ034818">
    <property type="protein sequence ID" value="CAL1388834.1"/>
    <property type="molecule type" value="Genomic_DNA"/>
</dbReference>
<organism evidence="1 2">
    <name type="scientific">Linum trigynum</name>
    <dbReference type="NCBI Taxonomy" id="586398"/>
    <lineage>
        <taxon>Eukaryota</taxon>
        <taxon>Viridiplantae</taxon>
        <taxon>Streptophyta</taxon>
        <taxon>Embryophyta</taxon>
        <taxon>Tracheophyta</taxon>
        <taxon>Spermatophyta</taxon>
        <taxon>Magnoliopsida</taxon>
        <taxon>eudicotyledons</taxon>
        <taxon>Gunneridae</taxon>
        <taxon>Pentapetalae</taxon>
        <taxon>rosids</taxon>
        <taxon>fabids</taxon>
        <taxon>Malpighiales</taxon>
        <taxon>Linaceae</taxon>
        <taxon>Linum</taxon>
    </lineage>
</organism>
<keyword evidence="2" id="KW-1185">Reference proteome</keyword>
<name>A0AAV2ESB3_9ROSI</name>
<proteinExistence type="predicted"/>
<dbReference type="AlphaFoldDB" id="A0AAV2ESB3"/>
<evidence type="ECO:0000313" key="2">
    <source>
        <dbReference type="Proteomes" id="UP001497516"/>
    </source>
</evidence>
<sequence>MLSSNYEDTYMSWGYLLFKLSSEFDWDRDPYPLECKEELLVVGFGGIDATRGFPVAFPVEGPTLLPLVEESLRRASFLHQPGLYARGKGTRQKACAYLFTVRAHGEKEVIWKPRMGEWN</sequence>